<evidence type="ECO:0000313" key="2">
    <source>
        <dbReference type="Proteomes" id="UP000827872"/>
    </source>
</evidence>
<protein>
    <submittedName>
        <fullName evidence="1">Uncharacterized protein</fullName>
    </submittedName>
</protein>
<reference evidence="1" key="1">
    <citation type="submission" date="2021-08" db="EMBL/GenBank/DDBJ databases">
        <title>The first chromosome-level gecko genome reveals the dynamic sex chromosomes of Neotropical dwarf geckos (Sphaerodactylidae: Sphaerodactylus).</title>
        <authorList>
            <person name="Pinto B.J."/>
            <person name="Keating S.E."/>
            <person name="Gamble T."/>
        </authorList>
    </citation>
    <scope>NUCLEOTIDE SEQUENCE</scope>
    <source>
        <strain evidence="1">TG3544</strain>
    </source>
</reference>
<name>A0ACB8GAM8_9SAUR</name>
<proteinExistence type="predicted"/>
<evidence type="ECO:0000313" key="1">
    <source>
        <dbReference type="EMBL" id="KAH8016835.1"/>
    </source>
</evidence>
<comment type="caution">
    <text evidence="1">The sequence shown here is derived from an EMBL/GenBank/DDBJ whole genome shotgun (WGS) entry which is preliminary data.</text>
</comment>
<organism evidence="1 2">
    <name type="scientific">Sphaerodactylus townsendi</name>
    <dbReference type="NCBI Taxonomy" id="933632"/>
    <lineage>
        <taxon>Eukaryota</taxon>
        <taxon>Metazoa</taxon>
        <taxon>Chordata</taxon>
        <taxon>Craniata</taxon>
        <taxon>Vertebrata</taxon>
        <taxon>Euteleostomi</taxon>
        <taxon>Lepidosauria</taxon>
        <taxon>Squamata</taxon>
        <taxon>Bifurcata</taxon>
        <taxon>Gekkota</taxon>
        <taxon>Sphaerodactylidae</taxon>
        <taxon>Sphaerodactylus</taxon>
    </lineage>
</organism>
<dbReference type="EMBL" id="CM037614">
    <property type="protein sequence ID" value="KAH8016835.1"/>
    <property type="molecule type" value="Genomic_DNA"/>
</dbReference>
<gene>
    <name evidence="1" type="ORF">K3G42_023488</name>
</gene>
<keyword evidence="2" id="KW-1185">Reference proteome</keyword>
<dbReference type="Proteomes" id="UP000827872">
    <property type="component" value="Linkage Group LG01"/>
</dbReference>
<accession>A0ACB8GAM8</accession>
<sequence length="139" mass="15341">MAASSRQRFRIPPASARAQPESAGRLDLPAGSRKSTTRGSHLDPNKNSGELKTFKEQYEKNNCLLAEHHNQIESCIKEQEVAAVVSADHYSQGDMCKKSPLSSYAAAEALKMKVEAAAAVEQVEFTKKIEDLKMKAHRQ</sequence>